<evidence type="ECO:0000313" key="4">
    <source>
        <dbReference type="Proteomes" id="UP000075606"/>
    </source>
</evidence>
<dbReference type="CDD" id="cd04765">
    <property type="entry name" value="HTH_MlrA-like_sg2"/>
    <property type="match status" value="1"/>
</dbReference>
<comment type="caution">
    <text evidence="3">The sequence shown here is derived from an EMBL/GenBank/DDBJ whole genome shotgun (WGS) entry which is preliminary data.</text>
</comment>
<dbReference type="GO" id="GO:0003700">
    <property type="term" value="F:DNA-binding transcription factor activity"/>
    <property type="evidence" value="ECO:0007669"/>
    <property type="project" value="InterPro"/>
</dbReference>
<proteinExistence type="predicted"/>
<dbReference type="GO" id="GO:0003677">
    <property type="term" value="F:DNA binding"/>
    <property type="evidence" value="ECO:0007669"/>
    <property type="project" value="UniProtKB-KW"/>
</dbReference>
<dbReference type="InterPro" id="IPR047057">
    <property type="entry name" value="MerR_fam"/>
</dbReference>
<protein>
    <submittedName>
        <fullName evidence="3">MerR family transcriptional regulator</fullName>
    </submittedName>
</protein>
<name>A0A150X556_9BACT</name>
<dbReference type="Pfam" id="PF13411">
    <property type="entry name" value="MerR_1"/>
    <property type="match status" value="1"/>
</dbReference>
<dbReference type="InterPro" id="IPR009061">
    <property type="entry name" value="DNA-bd_dom_put_sf"/>
</dbReference>
<dbReference type="OrthoDB" id="9810140at2"/>
<organism evidence="3 4">
    <name type="scientific">Roseivirga spongicola</name>
    <dbReference type="NCBI Taxonomy" id="333140"/>
    <lineage>
        <taxon>Bacteria</taxon>
        <taxon>Pseudomonadati</taxon>
        <taxon>Bacteroidota</taxon>
        <taxon>Cytophagia</taxon>
        <taxon>Cytophagales</taxon>
        <taxon>Roseivirgaceae</taxon>
        <taxon>Roseivirga</taxon>
    </lineage>
</organism>
<dbReference type="Proteomes" id="UP000075606">
    <property type="component" value="Unassembled WGS sequence"/>
</dbReference>
<dbReference type="AlphaFoldDB" id="A0A150X556"/>
<dbReference type="PANTHER" id="PTHR30204">
    <property type="entry name" value="REDOX-CYCLING DRUG-SENSING TRANSCRIPTIONAL ACTIVATOR SOXR"/>
    <property type="match status" value="1"/>
</dbReference>
<dbReference type="InterPro" id="IPR000551">
    <property type="entry name" value="MerR-type_HTH_dom"/>
</dbReference>
<evidence type="ECO:0000256" key="1">
    <source>
        <dbReference type="ARBA" id="ARBA00023125"/>
    </source>
</evidence>
<dbReference type="Gene3D" id="1.10.1660.10">
    <property type="match status" value="1"/>
</dbReference>
<dbReference type="SMART" id="SM00422">
    <property type="entry name" value="HTH_MERR"/>
    <property type="match status" value="1"/>
</dbReference>
<accession>A0A150X556</accession>
<dbReference type="PROSITE" id="PS50937">
    <property type="entry name" value="HTH_MERR_2"/>
    <property type="match status" value="1"/>
</dbReference>
<dbReference type="STRING" id="333140.AWW68_14310"/>
<dbReference type="PANTHER" id="PTHR30204:SF15">
    <property type="entry name" value="BLL5018 PROTEIN"/>
    <property type="match status" value="1"/>
</dbReference>
<feature type="domain" description="HTH merR-type" evidence="2">
    <location>
        <begin position="12"/>
        <end position="82"/>
    </location>
</feature>
<sequence length="112" mass="13201">MPYKEKPIIKKYFTIGEVAKELGVATSLIRFWETQFDFIRPKKNAKGNRKYTQDDLKKLKLVHHLVKEKGYTLQGAYDHIKESKDSIDDTAEMVQSLKRIREFLVEMKNNLP</sequence>
<gene>
    <name evidence="3" type="ORF">AWW68_14310</name>
</gene>
<dbReference type="RefSeq" id="WP_068222790.1">
    <property type="nucleotide sequence ID" value="NZ_CP139724.1"/>
</dbReference>
<keyword evidence="1" id="KW-0238">DNA-binding</keyword>
<keyword evidence="4" id="KW-1185">Reference proteome</keyword>
<dbReference type="EMBL" id="LRPC01000028">
    <property type="protein sequence ID" value="KYG73841.1"/>
    <property type="molecule type" value="Genomic_DNA"/>
</dbReference>
<dbReference type="SUPFAM" id="SSF46955">
    <property type="entry name" value="Putative DNA-binding domain"/>
    <property type="match status" value="1"/>
</dbReference>
<reference evidence="3 4" key="1">
    <citation type="submission" date="2016-01" db="EMBL/GenBank/DDBJ databases">
        <title>Genome sequencing of Roseivirga spongicola UST030701-084.</title>
        <authorList>
            <person name="Selvaratnam C."/>
            <person name="Thevarajoo S."/>
            <person name="Goh K.M."/>
            <person name="Ee R."/>
            <person name="Chan K.-G."/>
            <person name="Chong C.S."/>
        </authorList>
    </citation>
    <scope>NUCLEOTIDE SEQUENCE [LARGE SCALE GENOMIC DNA]</scope>
    <source>
        <strain evidence="3 4">UST030701-084</strain>
    </source>
</reference>
<evidence type="ECO:0000259" key="2">
    <source>
        <dbReference type="PROSITE" id="PS50937"/>
    </source>
</evidence>
<dbReference type="PROSITE" id="PS00552">
    <property type="entry name" value="HTH_MERR_1"/>
    <property type="match status" value="1"/>
</dbReference>
<evidence type="ECO:0000313" key="3">
    <source>
        <dbReference type="EMBL" id="KYG73841.1"/>
    </source>
</evidence>